<dbReference type="Proteomes" id="UP000321555">
    <property type="component" value="Chromosome"/>
</dbReference>
<dbReference type="GO" id="GO:0046872">
    <property type="term" value="F:metal ion binding"/>
    <property type="evidence" value="ECO:0007669"/>
    <property type="project" value="UniProtKB-KW"/>
</dbReference>
<organism evidence="11 12">
    <name type="scientific">Cytobacillus dafuensis</name>
    <name type="common">Bacillus dafuensis</name>
    <dbReference type="NCBI Taxonomy" id="1742359"/>
    <lineage>
        <taxon>Bacteria</taxon>
        <taxon>Bacillati</taxon>
        <taxon>Bacillota</taxon>
        <taxon>Bacilli</taxon>
        <taxon>Bacillales</taxon>
        <taxon>Bacillaceae</taxon>
        <taxon>Cytobacillus</taxon>
    </lineage>
</organism>
<proteinExistence type="predicted"/>
<keyword evidence="6" id="KW-0677">Repeat</keyword>
<sequence length="189" mass="20628">MGQVGFYINQAKCTGCKACQIACKDKNDNKVGILFRRVYEFEEGISTKVNGVFKTSLQSASLSISCNHCDNPKCVQGCPTGAMHKRESDGVVLVDHEKCVGCKYCTWNCPYGAPQFNDDLGMMTKCDTCLDLREKGENPACVDACPFNALEFGEISELRAAYGTINEVSGLPSAKFTNPNIVITPNIKE</sequence>
<keyword evidence="3" id="KW-0813">Transport</keyword>
<evidence type="ECO:0000256" key="9">
    <source>
        <dbReference type="ARBA" id="ARBA00023014"/>
    </source>
</evidence>
<dbReference type="GO" id="GO:0051539">
    <property type="term" value="F:4 iron, 4 sulfur cluster binding"/>
    <property type="evidence" value="ECO:0007669"/>
    <property type="project" value="UniProtKB-KW"/>
</dbReference>
<evidence type="ECO:0000256" key="4">
    <source>
        <dbReference type="ARBA" id="ARBA00022485"/>
    </source>
</evidence>
<keyword evidence="5" id="KW-0479">Metal-binding</keyword>
<dbReference type="PANTHER" id="PTHR43177:SF5">
    <property type="entry name" value="ANAEROBIC DIMETHYL SULFOXIDE REDUCTASE CHAIN B-RELATED"/>
    <property type="match status" value="1"/>
</dbReference>
<dbReference type="RefSeq" id="WP_057770298.1">
    <property type="nucleotide sequence ID" value="NZ_CP042593.1"/>
</dbReference>
<feature type="domain" description="4Fe-4S ferredoxin-type" evidence="10">
    <location>
        <begin position="90"/>
        <end position="119"/>
    </location>
</feature>
<keyword evidence="12" id="KW-1185">Reference proteome</keyword>
<dbReference type="Pfam" id="PF12800">
    <property type="entry name" value="Fer4_4"/>
    <property type="match status" value="1"/>
</dbReference>
<keyword evidence="7" id="KW-0249">Electron transport</keyword>
<name>A0A5B8Z4A6_CYTDA</name>
<dbReference type="EMBL" id="CP042593">
    <property type="protein sequence ID" value="QED47761.1"/>
    <property type="molecule type" value="Genomic_DNA"/>
</dbReference>
<comment type="cofactor">
    <cofactor evidence="1">
        <name>[4Fe-4S] cluster</name>
        <dbReference type="ChEBI" id="CHEBI:49883"/>
    </cofactor>
</comment>
<evidence type="ECO:0000256" key="7">
    <source>
        <dbReference type="ARBA" id="ARBA00022982"/>
    </source>
</evidence>
<dbReference type="InterPro" id="IPR017896">
    <property type="entry name" value="4Fe4S_Fe-S-bd"/>
</dbReference>
<keyword evidence="9" id="KW-0411">Iron-sulfur</keyword>
<gene>
    <name evidence="11" type="primary">dmsB</name>
    <name evidence="11" type="ORF">FSZ17_11115</name>
</gene>
<evidence type="ECO:0000259" key="10">
    <source>
        <dbReference type="PROSITE" id="PS51379"/>
    </source>
</evidence>
<evidence type="ECO:0000256" key="6">
    <source>
        <dbReference type="ARBA" id="ARBA00022737"/>
    </source>
</evidence>
<dbReference type="PANTHER" id="PTHR43177">
    <property type="entry name" value="PROTEIN NRFC"/>
    <property type="match status" value="1"/>
</dbReference>
<evidence type="ECO:0000313" key="11">
    <source>
        <dbReference type="EMBL" id="QED47761.1"/>
    </source>
</evidence>
<dbReference type="STRING" id="1742359.GCA_001439625_00667"/>
<evidence type="ECO:0000256" key="2">
    <source>
        <dbReference type="ARBA" id="ARBA00003584"/>
    </source>
</evidence>
<dbReference type="PROSITE" id="PS00198">
    <property type="entry name" value="4FE4S_FER_1"/>
    <property type="match status" value="1"/>
</dbReference>
<evidence type="ECO:0000256" key="1">
    <source>
        <dbReference type="ARBA" id="ARBA00001966"/>
    </source>
</evidence>
<dbReference type="NCBIfam" id="TIGR02951">
    <property type="entry name" value="DMSO_dmsB"/>
    <property type="match status" value="1"/>
</dbReference>
<dbReference type="OrthoDB" id="9779457at2"/>
<reference evidence="12" key="1">
    <citation type="submission" date="2019-08" db="EMBL/GenBank/DDBJ databases">
        <authorList>
            <person name="Zheng X."/>
        </authorList>
    </citation>
    <scope>NUCLEOTIDE SEQUENCE [LARGE SCALE GENOMIC DNA]</scope>
    <source>
        <strain evidence="12">FJAT-25496</strain>
    </source>
</reference>
<dbReference type="InterPro" id="IPR014297">
    <property type="entry name" value="DMSO_DmsB"/>
</dbReference>
<comment type="function">
    <text evidence="2">Electron transfer subunit of the terminal reductase during anaerobic growth on various sulfoxide and N-oxide compounds.</text>
</comment>
<dbReference type="KEGG" id="bda:FSZ17_11115"/>
<dbReference type="Pfam" id="PF13247">
    <property type="entry name" value="Fer4_11"/>
    <property type="match status" value="1"/>
</dbReference>
<keyword evidence="8" id="KW-0408">Iron</keyword>
<evidence type="ECO:0000256" key="5">
    <source>
        <dbReference type="ARBA" id="ARBA00022723"/>
    </source>
</evidence>
<dbReference type="Gene3D" id="3.30.70.20">
    <property type="match status" value="2"/>
</dbReference>
<evidence type="ECO:0000256" key="8">
    <source>
        <dbReference type="ARBA" id="ARBA00023004"/>
    </source>
</evidence>
<dbReference type="CDD" id="cd16371">
    <property type="entry name" value="DMSOR_beta_like"/>
    <property type="match status" value="1"/>
</dbReference>
<feature type="domain" description="4Fe-4S ferredoxin-type" evidence="10">
    <location>
        <begin position="4"/>
        <end position="33"/>
    </location>
</feature>
<dbReference type="InterPro" id="IPR017900">
    <property type="entry name" value="4Fe4S_Fe_S_CS"/>
</dbReference>
<keyword evidence="4" id="KW-0004">4Fe-4S</keyword>
<evidence type="ECO:0000313" key="12">
    <source>
        <dbReference type="Proteomes" id="UP000321555"/>
    </source>
</evidence>
<dbReference type="PROSITE" id="PS51379">
    <property type="entry name" value="4FE4S_FER_2"/>
    <property type="match status" value="2"/>
</dbReference>
<dbReference type="SUPFAM" id="SSF54862">
    <property type="entry name" value="4Fe-4S ferredoxins"/>
    <property type="match status" value="1"/>
</dbReference>
<dbReference type="InterPro" id="IPR050954">
    <property type="entry name" value="ET_IronSulfur_Cluster-Binding"/>
</dbReference>
<accession>A0A5B8Z4A6</accession>
<evidence type="ECO:0000256" key="3">
    <source>
        <dbReference type="ARBA" id="ARBA00022448"/>
    </source>
</evidence>
<protein>
    <submittedName>
        <fullName evidence="11">Dimethylsulfoxide reductase subunit B</fullName>
    </submittedName>
</protein>
<dbReference type="AlphaFoldDB" id="A0A5B8Z4A6"/>